<comment type="caution">
    <text evidence="6">The sequence shown here is derived from an EMBL/GenBank/DDBJ whole genome shotgun (WGS) entry which is preliminary data.</text>
</comment>
<evidence type="ECO:0000256" key="4">
    <source>
        <dbReference type="SAM" id="MobiDB-lite"/>
    </source>
</evidence>
<dbReference type="InterPro" id="IPR000835">
    <property type="entry name" value="HTH_MarR-typ"/>
</dbReference>
<evidence type="ECO:0000256" key="1">
    <source>
        <dbReference type="ARBA" id="ARBA00023015"/>
    </source>
</evidence>
<dbReference type="SUPFAM" id="SSF46785">
    <property type="entry name" value="Winged helix' DNA-binding domain"/>
    <property type="match status" value="1"/>
</dbReference>
<keyword evidence="3" id="KW-0804">Transcription</keyword>
<dbReference type="GO" id="GO:0003677">
    <property type="term" value="F:DNA binding"/>
    <property type="evidence" value="ECO:0007669"/>
    <property type="project" value="UniProtKB-KW"/>
</dbReference>
<evidence type="ECO:0000313" key="6">
    <source>
        <dbReference type="EMBL" id="TIX49716.1"/>
    </source>
</evidence>
<organism evidence="6 7">
    <name type="scientific">Alteraurantiacibacter aquimixticola</name>
    <dbReference type="NCBI Taxonomy" id="2489173"/>
    <lineage>
        <taxon>Bacteria</taxon>
        <taxon>Pseudomonadati</taxon>
        <taxon>Pseudomonadota</taxon>
        <taxon>Alphaproteobacteria</taxon>
        <taxon>Sphingomonadales</taxon>
        <taxon>Erythrobacteraceae</taxon>
        <taxon>Alteraurantiacibacter</taxon>
    </lineage>
</organism>
<protein>
    <submittedName>
        <fullName evidence="6">MarR family transcriptional regulator</fullName>
    </submittedName>
</protein>
<dbReference type="OrthoDB" id="582199at2"/>
<dbReference type="AlphaFoldDB" id="A0A4T3EYL4"/>
<evidence type="ECO:0000259" key="5">
    <source>
        <dbReference type="PROSITE" id="PS50995"/>
    </source>
</evidence>
<gene>
    <name evidence="6" type="ORF">E5222_12950</name>
</gene>
<feature type="region of interest" description="Disordered" evidence="4">
    <location>
        <begin position="196"/>
        <end position="219"/>
    </location>
</feature>
<name>A0A4T3EYL4_9SPHN</name>
<keyword evidence="7" id="KW-1185">Reference proteome</keyword>
<dbReference type="SMART" id="SM00347">
    <property type="entry name" value="HTH_MARR"/>
    <property type="match status" value="1"/>
</dbReference>
<dbReference type="PRINTS" id="PR00598">
    <property type="entry name" value="HTHMARR"/>
</dbReference>
<dbReference type="InterPro" id="IPR036390">
    <property type="entry name" value="WH_DNA-bd_sf"/>
</dbReference>
<dbReference type="EMBL" id="SSHH01000003">
    <property type="protein sequence ID" value="TIX49716.1"/>
    <property type="molecule type" value="Genomic_DNA"/>
</dbReference>
<feature type="domain" description="HTH marR-type" evidence="5">
    <location>
        <begin position="57"/>
        <end position="190"/>
    </location>
</feature>
<dbReference type="Proteomes" id="UP000309389">
    <property type="component" value="Unassembled WGS sequence"/>
</dbReference>
<evidence type="ECO:0000256" key="2">
    <source>
        <dbReference type="ARBA" id="ARBA00023125"/>
    </source>
</evidence>
<dbReference type="Pfam" id="PF01047">
    <property type="entry name" value="MarR"/>
    <property type="match status" value="1"/>
</dbReference>
<dbReference type="PROSITE" id="PS50995">
    <property type="entry name" value="HTH_MARR_2"/>
    <property type="match status" value="1"/>
</dbReference>
<dbReference type="GO" id="GO:0003700">
    <property type="term" value="F:DNA-binding transcription factor activity"/>
    <property type="evidence" value="ECO:0007669"/>
    <property type="project" value="InterPro"/>
</dbReference>
<dbReference type="PANTHER" id="PTHR42756:SF1">
    <property type="entry name" value="TRANSCRIPTIONAL REPRESSOR OF EMRAB OPERON"/>
    <property type="match status" value="1"/>
</dbReference>
<accession>A0A4T3EYL4</accession>
<dbReference type="Gene3D" id="1.10.10.10">
    <property type="entry name" value="Winged helix-like DNA-binding domain superfamily/Winged helix DNA-binding domain"/>
    <property type="match status" value="1"/>
</dbReference>
<reference evidence="6 7" key="1">
    <citation type="submission" date="2019-04" db="EMBL/GenBank/DDBJ databases">
        <title>Altererythrobacter aquimixticola sp. nov., isolated from sediment of junction between the ocean and a freshwater spring.</title>
        <authorList>
            <person name="Yoon J.-H."/>
        </authorList>
    </citation>
    <scope>NUCLEOTIDE SEQUENCE [LARGE SCALE GENOMIC DNA]</scope>
    <source>
        <strain evidence="6 7">SSKS-13</strain>
    </source>
</reference>
<dbReference type="PANTHER" id="PTHR42756">
    <property type="entry name" value="TRANSCRIPTIONAL REGULATOR, MARR"/>
    <property type="match status" value="1"/>
</dbReference>
<dbReference type="InterPro" id="IPR036388">
    <property type="entry name" value="WH-like_DNA-bd_sf"/>
</dbReference>
<sequence length="219" mass="24573">MGLDGNREIGSIAAAALEAGRARSSQSSVQASSGGPVPFSKSKSSFEIYREGGSPVDVNLLVKMVLFVRGFRSKLDEELRKIDQSTSRMETLAAILNMPDPKSQSDIAKRLRIEGPTVTRMMDILSKEGLVTREPHPTDRRVNLVRITTKGEEELEQIFKVYDRLRNHVLAPFSREQIFEMRDLMDTMLGQLEAGPGSEIEIRDPRFPPIDDDADRKDR</sequence>
<proteinExistence type="predicted"/>
<keyword evidence="2" id="KW-0238">DNA-binding</keyword>
<keyword evidence="1" id="KW-0805">Transcription regulation</keyword>
<evidence type="ECO:0000256" key="3">
    <source>
        <dbReference type="ARBA" id="ARBA00023163"/>
    </source>
</evidence>
<evidence type="ECO:0000313" key="7">
    <source>
        <dbReference type="Proteomes" id="UP000309389"/>
    </source>
</evidence>